<dbReference type="Gene3D" id="3.40.30.10">
    <property type="entry name" value="Glutaredoxin"/>
    <property type="match status" value="1"/>
</dbReference>
<evidence type="ECO:0000259" key="5">
    <source>
        <dbReference type="PROSITE" id="PS51352"/>
    </source>
</evidence>
<name>A0A7W5ZMC7_9BACT</name>
<dbReference type="PANTHER" id="PTHR42852">
    <property type="entry name" value="THIOL:DISULFIDE INTERCHANGE PROTEIN DSBE"/>
    <property type="match status" value="1"/>
</dbReference>
<dbReference type="InterPro" id="IPR013766">
    <property type="entry name" value="Thioredoxin_domain"/>
</dbReference>
<keyword evidence="7" id="KW-1185">Reference proteome</keyword>
<evidence type="ECO:0000256" key="2">
    <source>
        <dbReference type="ARBA" id="ARBA00022748"/>
    </source>
</evidence>
<dbReference type="CDD" id="cd02966">
    <property type="entry name" value="TlpA_like_family"/>
    <property type="match status" value="1"/>
</dbReference>
<gene>
    <name evidence="6" type="ORF">FHS57_002516</name>
</gene>
<dbReference type="SUPFAM" id="SSF52833">
    <property type="entry name" value="Thioredoxin-like"/>
    <property type="match status" value="1"/>
</dbReference>
<dbReference type="AlphaFoldDB" id="A0A7W5ZMC7"/>
<dbReference type="RefSeq" id="WP_183973996.1">
    <property type="nucleotide sequence ID" value="NZ_JACIBY010000004.1"/>
</dbReference>
<dbReference type="PANTHER" id="PTHR42852:SF6">
    <property type="entry name" value="THIOL:DISULFIDE INTERCHANGE PROTEIN DSBE"/>
    <property type="match status" value="1"/>
</dbReference>
<proteinExistence type="predicted"/>
<dbReference type="InterPro" id="IPR050553">
    <property type="entry name" value="Thioredoxin_ResA/DsbE_sf"/>
</dbReference>
<evidence type="ECO:0000313" key="6">
    <source>
        <dbReference type="EMBL" id="MBB3838511.1"/>
    </source>
</evidence>
<evidence type="ECO:0000256" key="1">
    <source>
        <dbReference type="ARBA" id="ARBA00004196"/>
    </source>
</evidence>
<dbReference type="InterPro" id="IPR013740">
    <property type="entry name" value="Redoxin"/>
</dbReference>
<dbReference type="EMBL" id="JACIBY010000004">
    <property type="protein sequence ID" value="MBB3838511.1"/>
    <property type="molecule type" value="Genomic_DNA"/>
</dbReference>
<dbReference type="PROSITE" id="PS51352">
    <property type="entry name" value="THIOREDOXIN_2"/>
    <property type="match status" value="1"/>
</dbReference>
<dbReference type="Proteomes" id="UP000541352">
    <property type="component" value="Unassembled WGS sequence"/>
</dbReference>
<organism evidence="6 7">
    <name type="scientific">Runella defluvii</name>
    <dbReference type="NCBI Taxonomy" id="370973"/>
    <lineage>
        <taxon>Bacteria</taxon>
        <taxon>Pseudomonadati</taxon>
        <taxon>Bacteroidota</taxon>
        <taxon>Cytophagia</taxon>
        <taxon>Cytophagales</taxon>
        <taxon>Spirosomataceae</taxon>
        <taxon>Runella</taxon>
    </lineage>
</organism>
<accession>A0A7W5ZMC7</accession>
<keyword evidence="3" id="KW-1015">Disulfide bond</keyword>
<reference evidence="6 7" key="1">
    <citation type="submission" date="2020-08" db="EMBL/GenBank/DDBJ databases">
        <title>Genomic Encyclopedia of Type Strains, Phase IV (KMG-IV): sequencing the most valuable type-strain genomes for metagenomic binning, comparative biology and taxonomic classification.</title>
        <authorList>
            <person name="Goeker M."/>
        </authorList>
    </citation>
    <scope>NUCLEOTIDE SEQUENCE [LARGE SCALE GENOMIC DNA]</scope>
    <source>
        <strain evidence="6 7">DSM 17976</strain>
    </source>
</reference>
<dbReference type="GO" id="GO:0016491">
    <property type="term" value="F:oxidoreductase activity"/>
    <property type="evidence" value="ECO:0007669"/>
    <property type="project" value="InterPro"/>
</dbReference>
<protein>
    <submittedName>
        <fullName evidence="6">Thiol-disulfide isomerase/thioredoxin</fullName>
    </submittedName>
</protein>
<sequence length="466" mass="52694">MKNLFSFLLVFFVIKSLAQVKNVKITIKANGSKPEKIQMTATDMVRDVPVLLLESKFDSSGGAYLNFNLANSQFVAVMIGDKYCKLYLTPNDNLTIGVDFKNPTAPLEFQGDGAPIARHLYDAGRTLVKIMGVSTDELDTQAYLNKLDTLQTELAKVHNLHKNTLPNNVNVLLINSYRMFDLYSKQIKEHNLQAKKKEIPLVLQNISDSVPFDAALLSARDEAYSAVLAFYWLNKLSIVYKENKDLNNFSTIYPKLTVSKIKSESYPKEFKELLIAKTINDGLRILGITPITEALYQEFKQEYSTSPYLTTLEERYNQWSPLAKGKPAPEIAGLTSDDKMLSTNAFKGKVIYVDVWATWCGPCRAEFPKALELQKQFEGNEKVVFLNVSVDKNRQQWKKLLTDKRTPKGYHINQSNPDLPESIYKSYKIGGIPRYILIDQEGKIVSADAPYPSSGKVEDEIRALLK</sequence>
<comment type="subcellular location">
    <subcellularLocation>
        <location evidence="1">Cell envelope</location>
    </subcellularLocation>
</comment>
<feature type="domain" description="Thioredoxin" evidence="5">
    <location>
        <begin position="322"/>
        <end position="466"/>
    </location>
</feature>
<dbReference type="GO" id="GO:0030313">
    <property type="term" value="C:cell envelope"/>
    <property type="evidence" value="ECO:0007669"/>
    <property type="project" value="UniProtKB-SubCell"/>
</dbReference>
<dbReference type="InterPro" id="IPR036249">
    <property type="entry name" value="Thioredoxin-like_sf"/>
</dbReference>
<keyword evidence="2" id="KW-0201">Cytochrome c-type biogenesis</keyword>
<keyword evidence="4" id="KW-0676">Redox-active center</keyword>
<evidence type="ECO:0000256" key="4">
    <source>
        <dbReference type="ARBA" id="ARBA00023284"/>
    </source>
</evidence>
<dbReference type="GO" id="GO:0016853">
    <property type="term" value="F:isomerase activity"/>
    <property type="evidence" value="ECO:0007669"/>
    <property type="project" value="UniProtKB-KW"/>
</dbReference>
<evidence type="ECO:0000256" key="3">
    <source>
        <dbReference type="ARBA" id="ARBA00023157"/>
    </source>
</evidence>
<dbReference type="Pfam" id="PF08534">
    <property type="entry name" value="Redoxin"/>
    <property type="match status" value="1"/>
</dbReference>
<evidence type="ECO:0000313" key="7">
    <source>
        <dbReference type="Proteomes" id="UP000541352"/>
    </source>
</evidence>
<dbReference type="GO" id="GO:0017004">
    <property type="term" value="P:cytochrome complex assembly"/>
    <property type="evidence" value="ECO:0007669"/>
    <property type="project" value="UniProtKB-KW"/>
</dbReference>
<comment type="caution">
    <text evidence="6">The sequence shown here is derived from an EMBL/GenBank/DDBJ whole genome shotgun (WGS) entry which is preliminary data.</text>
</comment>
<keyword evidence="6" id="KW-0413">Isomerase</keyword>